<dbReference type="EMBL" id="MU006096">
    <property type="protein sequence ID" value="KAF2838495.1"/>
    <property type="molecule type" value="Genomic_DNA"/>
</dbReference>
<name>A0A9P4S9F2_9PEZI</name>
<evidence type="ECO:0000313" key="10">
    <source>
        <dbReference type="EMBL" id="KAF2838495.1"/>
    </source>
</evidence>
<dbReference type="Pfam" id="PF12597">
    <property type="entry name" value="Cox20"/>
    <property type="match status" value="1"/>
</dbReference>
<dbReference type="GO" id="GO:0005743">
    <property type="term" value="C:mitochondrial inner membrane"/>
    <property type="evidence" value="ECO:0007669"/>
    <property type="project" value="UniProtKB-SubCell"/>
</dbReference>
<gene>
    <name evidence="10" type="ORF">M501DRAFT_1004228</name>
</gene>
<dbReference type="InterPro" id="IPR022533">
    <property type="entry name" value="Cox20"/>
</dbReference>
<keyword evidence="9" id="KW-0175">Coiled coil</keyword>
<evidence type="ECO:0000256" key="5">
    <source>
        <dbReference type="ARBA" id="ARBA00022792"/>
    </source>
</evidence>
<evidence type="ECO:0000313" key="11">
    <source>
        <dbReference type="Proteomes" id="UP000799429"/>
    </source>
</evidence>
<dbReference type="PANTHER" id="PTHR31586:SF1">
    <property type="entry name" value="CYTOCHROME C OXIDASE ASSEMBLY PROTEIN COX20, MITOCHONDRIAL"/>
    <property type="match status" value="1"/>
</dbReference>
<evidence type="ECO:0000256" key="7">
    <source>
        <dbReference type="ARBA" id="ARBA00023128"/>
    </source>
</evidence>
<evidence type="ECO:0000256" key="3">
    <source>
        <dbReference type="ARBA" id="ARBA00017689"/>
    </source>
</evidence>
<keyword evidence="7" id="KW-0496">Mitochondrion</keyword>
<dbReference type="AlphaFoldDB" id="A0A9P4S9F2"/>
<keyword evidence="8" id="KW-0472">Membrane</keyword>
<comment type="caution">
    <text evidence="10">The sequence shown here is derived from an EMBL/GenBank/DDBJ whole genome shotgun (WGS) entry which is preliminary data.</text>
</comment>
<keyword evidence="11" id="KW-1185">Reference proteome</keyword>
<dbReference type="GO" id="GO:0033617">
    <property type="term" value="P:mitochondrial respiratory chain complex IV assembly"/>
    <property type="evidence" value="ECO:0007669"/>
    <property type="project" value="InterPro"/>
</dbReference>
<dbReference type="PANTHER" id="PTHR31586">
    <property type="entry name" value="CYTOCHROME C OXIDASE PROTEIN 20"/>
    <property type="match status" value="1"/>
</dbReference>
<keyword evidence="4" id="KW-0812">Transmembrane</keyword>
<evidence type="ECO:0000256" key="8">
    <source>
        <dbReference type="ARBA" id="ARBA00023136"/>
    </source>
</evidence>
<accession>A0A9P4S9F2</accession>
<keyword evidence="6" id="KW-1133">Transmembrane helix</keyword>
<organism evidence="10 11">
    <name type="scientific">Patellaria atrata CBS 101060</name>
    <dbReference type="NCBI Taxonomy" id="1346257"/>
    <lineage>
        <taxon>Eukaryota</taxon>
        <taxon>Fungi</taxon>
        <taxon>Dikarya</taxon>
        <taxon>Ascomycota</taxon>
        <taxon>Pezizomycotina</taxon>
        <taxon>Dothideomycetes</taxon>
        <taxon>Dothideomycetes incertae sedis</taxon>
        <taxon>Patellariales</taxon>
        <taxon>Patellariaceae</taxon>
        <taxon>Patellaria</taxon>
    </lineage>
</organism>
<evidence type="ECO:0000256" key="1">
    <source>
        <dbReference type="ARBA" id="ARBA00004273"/>
    </source>
</evidence>
<comment type="similarity">
    <text evidence="2">Belongs to the COX20 family.</text>
</comment>
<reference evidence="10" key="1">
    <citation type="journal article" date="2020" name="Stud. Mycol.">
        <title>101 Dothideomycetes genomes: a test case for predicting lifestyles and emergence of pathogens.</title>
        <authorList>
            <person name="Haridas S."/>
            <person name="Albert R."/>
            <person name="Binder M."/>
            <person name="Bloem J."/>
            <person name="Labutti K."/>
            <person name="Salamov A."/>
            <person name="Andreopoulos B."/>
            <person name="Baker S."/>
            <person name="Barry K."/>
            <person name="Bills G."/>
            <person name="Bluhm B."/>
            <person name="Cannon C."/>
            <person name="Castanera R."/>
            <person name="Culley D."/>
            <person name="Daum C."/>
            <person name="Ezra D."/>
            <person name="Gonzalez J."/>
            <person name="Henrissat B."/>
            <person name="Kuo A."/>
            <person name="Liang C."/>
            <person name="Lipzen A."/>
            <person name="Lutzoni F."/>
            <person name="Magnuson J."/>
            <person name="Mondo S."/>
            <person name="Nolan M."/>
            <person name="Ohm R."/>
            <person name="Pangilinan J."/>
            <person name="Park H.-J."/>
            <person name="Ramirez L."/>
            <person name="Alfaro M."/>
            <person name="Sun H."/>
            <person name="Tritt A."/>
            <person name="Yoshinaga Y."/>
            <person name="Zwiers L.-H."/>
            <person name="Turgeon B."/>
            <person name="Goodwin S."/>
            <person name="Spatafora J."/>
            <person name="Crous P."/>
            <person name="Grigoriev I."/>
        </authorList>
    </citation>
    <scope>NUCLEOTIDE SEQUENCE</scope>
    <source>
        <strain evidence="10">CBS 101060</strain>
    </source>
</reference>
<evidence type="ECO:0000256" key="2">
    <source>
        <dbReference type="ARBA" id="ARBA00009575"/>
    </source>
</evidence>
<dbReference type="Proteomes" id="UP000799429">
    <property type="component" value="Unassembled WGS sequence"/>
</dbReference>
<sequence>MAEERDESEGAARGPRRIYEGKLPEDVEKLFAGRGEDMKGRPITEEKANKYEPTLTNGLRTIKMEDWKTFHKQPCVRESLMTAIASGFAGGGVAWILGKKTWNACNWAVGTYLFASFTAYQWCQFERKKAREGMRKAVEIVDRRRKEREIRAAIEVKRRAEEQAALEEEERRRKAQQRWYRFW</sequence>
<comment type="subcellular location">
    <subcellularLocation>
        <location evidence="1">Mitochondrion inner membrane</location>
    </subcellularLocation>
</comment>
<evidence type="ECO:0000256" key="9">
    <source>
        <dbReference type="SAM" id="Coils"/>
    </source>
</evidence>
<evidence type="ECO:0000256" key="4">
    <source>
        <dbReference type="ARBA" id="ARBA00022692"/>
    </source>
</evidence>
<proteinExistence type="inferred from homology"/>
<keyword evidence="5" id="KW-0999">Mitochondrion inner membrane</keyword>
<evidence type="ECO:0000256" key="6">
    <source>
        <dbReference type="ARBA" id="ARBA00022989"/>
    </source>
</evidence>
<protein>
    <recommendedName>
        <fullName evidence="3">Cytochrome c oxidase assembly protein COX20, mitochondrial</fullName>
    </recommendedName>
</protein>
<feature type="coiled-coil region" evidence="9">
    <location>
        <begin position="143"/>
        <end position="178"/>
    </location>
</feature>
<dbReference type="OrthoDB" id="14603at2759"/>